<dbReference type="InterPro" id="IPR000601">
    <property type="entry name" value="PKD_dom"/>
</dbReference>
<keyword evidence="4" id="KW-0238">DNA-binding</keyword>
<dbReference type="InterPro" id="IPR044060">
    <property type="entry name" value="Bacterial_rp_domain"/>
</dbReference>
<evidence type="ECO:0000256" key="1">
    <source>
        <dbReference type="ARBA" id="ARBA00022723"/>
    </source>
</evidence>
<evidence type="ECO:0000313" key="7">
    <source>
        <dbReference type="EMBL" id="NMO16200.1"/>
    </source>
</evidence>
<dbReference type="InterPro" id="IPR035986">
    <property type="entry name" value="PKD_dom_sf"/>
</dbReference>
<feature type="chain" id="PRO_5032596950" description="THAP-type domain-containing protein" evidence="5">
    <location>
        <begin position="31"/>
        <end position="372"/>
    </location>
</feature>
<dbReference type="Gene3D" id="2.60.40.10">
    <property type="entry name" value="Immunoglobulins"/>
    <property type="match status" value="1"/>
</dbReference>
<dbReference type="Pfam" id="PF00801">
    <property type="entry name" value="PKD"/>
    <property type="match status" value="1"/>
</dbReference>
<dbReference type="CDD" id="cd00146">
    <property type="entry name" value="PKD"/>
    <property type="match status" value="1"/>
</dbReference>
<feature type="domain" description="THAP-type" evidence="6">
    <location>
        <begin position="240"/>
        <end position="322"/>
    </location>
</feature>
<keyword evidence="5" id="KW-0732">Signal</keyword>
<evidence type="ECO:0000256" key="2">
    <source>
        <dbReference type="ARBA" id="ARBA00022771"/>
    </source>
</evidence>
<evidence type="ECO:0000259" key="6">
    <source>
        <dbReference type="PROSITE" id="PS50950"/>
    </source>
</evidence>
<sequence length="372" mass="39647">MHFRPGPLASARFGRLSPCFSLLLALVAAACGGEGRQGDRSPSQARLEADVTTGAVGMGLRFRCSALNPDGGALTYGFDWGDGSEATEPLTEAVASGTPVEVEHAFTQKGQHRVRCRGVDAAGRAGPWSEPVEVHVRALASGPLLTVALEGEGSVRSVPDGISCGATCEAGYPERSWVGLEATPAHGWRFSRWEGDCEGEGTQSQVYLHTDVRCVARFERRPASFTLQVEVMGAGDVHSTPALLACPGAACEVRFPDNDEVTLSAVPRSGWRFNRWSGDCADAGAEVRRPIIKDLRCTAHFLPEMNLVLDRTRVGASSPSVLAWSPDGSLLAAAAVEGETLLHVWDAETAEPKFLRGPTDEIWLWSVAWGGP</sequence>
<dbReference type="GO" id="GO:0008270">
    <property type="term" value="F:zinc ion binding"/>
    <property type="evidence" value="ECO:0007669"/>
    <property type="project" value="UniProtKB-KW"/>
</dbReference>
<dbReference type="PROSITE" id="PS50950">
    <property type="entry name" value="ZF_THAP"/>
    <property type="match status" value="1"/>
</dbReference>
<keyword evidence="2" id="KW-0863">Zinc-finger</keyword>
<dbReference type="SUPFAM" id="SSF50969">
    <property type="entry name" value="YVTN repeat-like/Quinoprotein amine dehydrogenase"/>
    <property type="match status" value="1"/>
</dbReference>
<feature type="non-terminal residue" evidence="7">
    <location>
        <position position="372"/>
    </location>
</feature>
<feature type="signal peptide" evidence="5">
    <location>
        <begin position="1"/>
        <end position="30"/>
    </location>
</feature>
<reference evidence="7 8" key="1">
    <citation type="submission" date="2020-04" db="EMBL/GenBank/DDBJ databases">
        <title>Draft genome of Pyxidicoccus fallax type strain.</title>
        <authorList>
            <person name="Whitworth D.E."/>
        </authorList>
    </citation>
    <scope>NUCLEOTIDE SEQUENCE [LARGE SCALE GENOMIC DNA]</scope>
    <source>
        <strain evidence="7 8">DSM 14698</strain>
    </source>
</reference>
<comment type="caution">
    <text evidence="7">The sequence shown here is derived from an EMBL/GenBank/DDBJ whole genome shotgun (WGS) entry which is preliminary data.</text>
</comment>
<keyword evidence="3" id="KW-0862">Zinc</keyword>
<dbReference type="Proteomes" id="UP000518300">
    <property type="component" value="Unassembled WGS sequence"/>
</dbReference>
<gene>
    <name evidence="7" type="ORF">HG543_15270</name>
</gene>
<proteinExistence type="predicted"/>
<evidence type="ECO:0000313" key="8">
    <source>
        <dbReference type="Proteomes" id="UP000518300"/>
    </source>
</evidence>
<evidence type="ECO:0000256" key="5">
    <source>
        <dbReference type="SAM" id="SignalP"/>
    </source>
</evidence>
<dbReference type="EMBL" id="JABBJJ010000059">
    <property type="protein sequence ID" value="NMO16200.1"/>
    <property type="molecule type" value="Genomic_DNA"/>
</dbReference>
<dbReference type="InterPro" id="IPR006612">
    <property type="entry name" value="THAP_Znf"/>
</dbReference>
<dbReference type="Pfam" id="PF18998">
    <property type="entry name" value="Flg_new_2"/>
    <property type="match status" value="2"/>
</dbReference>
<name>A0A848LAW4_9BACT</name>
<evidence type="ECO:0000256" key="3">
    <source>
        <dbReference type="ARBA" id="ARBA00022833"/>
    </source>
</evidence>
<organism evidence="7 8">
    <name type="scientific">Pyxidicoccus fallax</name>
    <dbReference type="NCBI Taxonomy" id="394095"/>
    <lineage>
        <taxon>Bacteria</taxon>
        <taxon>Pseudomonadati</taxon>
        <taxon>Myxococcota</taxon>
        <taxon>Myxococcia</taxon>
        <taxon>Myxococcales</taxon>
        <taxon>Cystobacterineae</taxon>
        <taxon>Myxococcaceae</taxon>
        <taxon>Pyxidicoccus</taxon>
    </lineage>
</organism>
<keyword evidence="1" id="KW-0479">Metal-binding</keyword>
<dbReference type="PROSITE" id="PS51257">
    <property type="entry name" value="PROKAR_LIPOPROTEIN"/>
    <property type="match status" value="1"/>
</dbReference>
<dbReference type="SUPFAM" id="SSF49299">
    <property type="entry name" value="PKD domain"/>
    <property type="match status" value="1"/>
</dbReference>
<dbReference type="InterPro" id="IPR013783">
    <property type="entry name" value="Ig-like_fold"/>
</dbReference>
<dbReference type="AlphaFoldDB" id="A0A848LAW4"/>
<dbReference type="InterPro" id="IPR011044">
    <property type="entry name" value="Quino_amine_DH_bsu"/>
</dbReference>
<accession>A0A848LAW4</accession>
<keyword evidence="8" id="KW-1185">Reference proteome</keyword>
<evidence type="ECO:0000256" key="4">
    <source>
        <dbReference type="ARBA" id="ARBA00023125"/>
    </source>
</evidence>
<dbReference type="GO" id="GO:0003677">
    <property type="term" value="F:DNA binding"/>
    <property type="evidence" value="ECO:0007669"/>
    <property type="project" value="UniProtKB-KW"/>
</dbReference>
<protein>
    <recommendedName>
        <fullName evidence="6">THAP-type domain-containing protein</fullName>
    </recommendedName>
</protein>